<dbReference type="GO" id="GO:0000390">
    <property type="term" value="P:spliceosomal complex disassembly"/>
    <property type="evidence" value="ECO:0007669"/>
    <property type="project" value="TreeGrafter"/>
</dbReference>
<reference evidence="10" key="1">
    <citation type="submission" date="2016-04" db="EMBL/GenBank/DDBJ databases">
        <authorList>
            <person name="Guldener U."/>
            <person name="Guldener U."/>
        </authorList>
    </citation>
    <scope>NUCLEOTIDE SEQUENCE [LARGE SCALE GENOMIC DNA]</scope>
    <source>
        <strain evidence="10">UB2112</strain>
    </source>
</reference>
<sequence length="385" mass="43405">MSSSLSEMDDSFRVLSLPPTATEAEIKKAYRKLSLRYHPDKAGKDVDPIKAAARFHEINLAYETLMDPAARARAVQRNAEDTAKRERQQQYEGKRRQMADELERSEKEALSKRQDADKRVRERITKIAELQEESRRLVKLKQEEIDAKAKQKHDAKAAKKRKDEEKAKAEREPELHPLDKTVRVQFPASQLSHLAGTPEGSLSAPDAPLSTPMANTLANQFGELEHLQFQLSSSAKKTKRELMALATFKTLQDAWQAVVTGGEMRCTGLLEECYIGWANYTKVQRGDGSESKDKVFVEPERVKWYKEHGILRPSNVGRVRPSRRSHVAQAEVLKEEHGPSKTSGGTSTAAAVYYKAYEAQTLQRLREAAKQSLHSTSQAQPQTAQ</sequence>
<dbReference type="OrthoDB" id="376357at2759"/>
<evidence type="ECO:0000313" key="9">
    <source>
        <dbReference type="EMBL" id="SYW81205.1"/>
    </source>
</evidence>
<evidence type="ECO:0000256" key="4">
    <source>
        <dbReference type="ARBA" id="ARBA00023186"/>
    </source>
</evidence>
<dbReference type="InterPro" id="IPR052094">
    <property type="entry name" value="Pre-mRNA-splicing_ERAD"/>
</dbReference>
<evidence type="ECO:0000256" key="2">
    <source>
        <dbReference type="ARBA" id="ARBA00004496"/>
    </source>
</evidence>
<dbReference type="PANTHER" id="PTHR44313">
    <property type="entry name" value="DNAJ HOMOLOG SUBFAMILY C MEMBER 17"/>
    <property type="match status" value="1"/>
</dbReference>
<evidence type="ECO:0000313" key="11">
    <source>
        <dbReference type="Proteomes" id="UP000658997"/>
    </source>
</evidence>
<reference evidence="8" key="2">
    <citation type="submission" date="2016-04" db="EMBL/GenBank/DDBJ databases">
        <authorList>
            <person name="Evans L.H."/>
            <person name="Alamgir A."/>
            <person name="Owens N."/>
            <person name="Weber N.D."/>
            <person name="Virtaneva K."/>
            <person name="Barbian K."/>
            <person name="Babar A."/>
            <person name="Rosenke K."/>
        </authorList>
    </citation>
    <scope>NUCLEOTIDE SEQUENCE</scope>
    <source>
        <strain evidence="8">UB2112</strain>
    </source>
</reference>
<dbReference type="GO" id="GO:0005681">
    <property type="term" value="C:spliceosomal complex"/>
    <property type="evidence" value="ECO:0007669"/>
    <property type="project" value="TreeGrafter"/>
</dbReference>
<organism evidence="8 10">
    <name type="scientific">Ustilago bromivora</name>
    <dbReference type="NCBI Taxonomy" id="307758"/>
    <lineage>
        <taxon>Eukaryota</taxon>
        <taxon>Fungi</taxon>
        <taxon>Dikarya</taxon>
        <taxon>Basidiomycota</taxon>
        <taxon>Ustilaginomycotina</taxon>
        <taxon>Ustilaginomycetes</taxon>
        <taxon>Ustilaginales</taxon>
        <taxon>Ustilaginaceae</taxon>
        <taxon>Ustilago</taxon>
    </lineage>
</organism>
<dbReference type="PANTHER" id="PTHR44313:SF1">
    <property type="entry name" value="DNAJ HOMOLOG SUBFAMILY C MEMBER 17"/>
    <property type="match status" value="1"/>
</dbReference>
<dbReference type="PROSITE" id="PS50076">
    <property type="entry name" value="DNAJ_2"/>
    <property type="match status" value="1"/>
</dbReference>
<name>A0A1K0H828_9BASI</name>
<protein>
    <submittedName>
        <fullName evidence="8">Related to cell cycle control protein cwf23</fullName>
    </submittedName>
</protein>
<dbReference type="Proteomes" id="UP000179920">
    <property type="component" value="Chromosome VIII"/>
</dbReference>
<evidence type="ECO:0000313" key="8">
    <source>
        <dbReference type="EMBL" id="SAM82581.1"/>
    </source>
</evidence>
<evidence type="ECO:0000256" key="6">
    <source>
        <dbReference type="SAM" id="MobiDB-lite"/>
    </source>
</evidence>
<evidence type="ECO:0000256" key="1">
    <source>
        <dbReference type="ARBA" id="ARBA00004123"/>
    </source>
</evidence>
<keyword evidence="11" id="KW-1185">Reference proteome</keyword>
<dbReference type="Gene3D" id="1.10.287.110">
    <property type="entry name" value="DnaJ domain"/>
    <property type="match status" value="1"/>
</dbReference>
<evidence type="ECO:0000313" key="10">
    <source>
        <dbReference type="Proteomes" id="UP000179920"/>
    </source>
</evidence>
<feature type="compositionally biased region" description="Basic and acidic residues" evidence="6">
    <location>
        <begin position="78"/>
        <end position="119"/>
    </location>
</feature>
<keyword evidence="5" id="KW-0539">Nucleus</keyword>
<dbReference type="PRINTS" id="PR00625">
    <property type="entry name" value="JDOMAIN"/>
</dbReference>
<dbReference type="EMBL" id="LT558124">
    <property type="protein sequence ID" value="SAM82581.1"/>
    <property type="molecule type" value="Genomic_DNA"/>
</dbReference>
<accession>A0A1K0H828</accession>
<dbReference type="Proteomes" id="UP000658997">
    <property type="component" value="Unassembled WGS sequence"/>
</dbReference>
<keyword evidence="3" id="KW-0963">Cytoplasm</keyword>
<keyword evidence="4" id="KW-0143">Chaperone</keyword>
<gene>
    <name evidence="9" type="ORF">UBRO2_04130</name>
    <name evidence="8" type="ORF">UBRO_05177</name>
</gene>
<dbReference type="GO" id="GO:0005737">
    <property type="term" value="C:cytoplasm"/>
    <property type="evidence" value="ECO:0007669"/>
    <property type="project" value="UniProtKB-SubCell"/>
</dbReference>
<feature type="domain" description="J" evidence="7">
    <location>
        <begin position="10"/>
        <end position="84"/>
    </location>
</feature>
<evidence type="ECO:0000256" key="3">
    <source>
        <dbReference type="ARBA" id="ARBA00022490"/>
    </source>
</evidence>
<dbReference type="FunFam" id="1.10.287.110:FF:000149">
    <property type="entry name" value="Related to cell cycle control protein cwf23"/>
    <property type="match status" value="1"/>
</dbReference>
<dbReference type="AlphaFoldDB" id="A0A1K0H828"/>
<feature type="region of interest" description="Disordered" evidence="6">
    <location>
        <begin position="73"/>
        <end position="119"/>
    </location>
</feature>
<dbReference type="InterPro" id="IPR001623">
    <property type="entry name" value="DnaJ_domain"/>
</dbReference>
<feature type="region of interest" description="Disordered" evidence="6">
    <location>
        <begin position="146"/>
        <end position="176"/>
    </location>
</feature>
<reference evidence="9" key="3">
    <citation type="submission" date="2018-08" db="EMBL/GenBank/DDBJ databases">
        <authorList>
            <person name="Guldener U."/>
        </authorList>
    </citation>
    <scope>NUCLEOTIDE SEQUENCE</scope>
    <source>
        <strain evidence="9">UB2</strain>
    </source>
</reference>
<evidence type="ECO:0000256" key="5">
    <source>
        <dbReference type="ARBA" id="ARBA00023242"/>
    </source>
</evidence>
<dbReference type="EMBL" id="ULHB01000090">
    <property type="protein sequence ID" value="SYW81205.1"/>
    <property type="molecule type" value="Genomic_DNA"/>
</dbReference>
<proteinExistence type="predicted"/>
<comment type="subcellular location">
    <subcellularLocation>
        <location evidence="2">Cytoplasm</location>
    </subcellularLocation>
    <subcellularLocation>
        <location evidence="1">Nucleus</location>
    </subcellularLocation>
</comment>
<dbReference type="CDD" id="cd06257">
    <property type="entry name" value="DnaJ"/>
    <property type="match status" value="1"/>
</dbReference>
<dbReference type="SUPFAM" id="SSF46565">
    <property type="entry name" value="Chaperone J-domain"/>
    <property type="match status" value="1"/>
</dbReference>
<dbReference type="Pfam" id="PF00226">
    <property type="entry name" value="DnaJ"/>
    <property type="match status" value="1"/>
</dbReference>
<dbReference type="InterPro" id="IPR036869">
    <property type="entry name" value="J_dom_sf"/>
</dbReference>
<evidence type="ECO:0000259" key="7">
    <source>
        <dbReference type="PROSITE" id="PS50076"/>
    </source>
</evidence>
<dbReference type="SMART" id="SM00271">
    <property type="entry name" value="DnaJ"/>
    <property type="match status" value="1"/>
</dbReference>